<evidence type="ECO:0000313" key="3">
    <source>
        <dbReference type="Proteomes" id="UP000194221"/>
    </source>
</evidence>
<evidence type="ECO:0000259" key="1">
    <source>
        <dbReference type="SMART" id="SM00867"/>
    </source>
</evidence>
<comment type="caution">
    <text evidence="2">The sequence shown here is derived from an EMBL/GenBank/DDBJ whole genome shotgun (WGS) entry which is preliminary data.</text>
</comment>
<proteinExistence type="predicted"/>
<accession>A0A1Y2P9I0</accession>
<dbReference type="InterPro" id="IPR036761">
    <property type="entry name" value="TTHA0802/YceI-like_sf"/>
</dbReference>
<dbReference type="PANTHER" id="PTHR34406">
    <property type="entry name" value="PROTEIN YCEI"/>
    <property type="match status" value="1"/>
</dbReference>
<dbReference type="Pfam" id="PF04264">
    <property type="entry name" value="YceI"/>
    <property type="match status" value="1"/>
</dbReference>
<dbReference type="STRING" id="1635173.WH52_13340"/>
<dbReference type="Gene3D" id="2.40.128.110">
    <property type="entry name" value="Lipid/polyisoprenoid-binding, YceI-like"/>
    <property type="match status" value="1"/>
</dbReference>
<dbReference type="SUPFAM" id="SSF101874">
    <property type="entry name" value="YceI-like"/>
    <property type="match status" value="1"/>
</dbReference>
<dbReference type="InParanoid" id="A0A1Y2P9I0"/>
<feature type="domain" description="Lipid/polyisoprenoid-binding YceI-like" evidence="1">
    <location>
        <begin position="19"/>
        <end position="187"/>
    </location>
</feature>
<organism evidence="2 3">
    <name type="scientific">Tenacibaculum holothuriorum</name>
    <dbReference type="NCBI Taxonomy" id="1635173"/>
    <lineage>
        <taxon>Bacteria</taxon>
        <taxon>Pseudomonadati</taxon>
        <taxon>Bacteroidota</taxon>
        <taxon>Flavobacteriia</taxon>
        <taxon>Flavobacteriales</taxon>
        <taxon>Flavobacteriaceae</taxon>
        <taxon>Tenacibaculum</taxon>
    </lineage>
</organism>
<gene>
    <name evidence="2" type="ORF">WH52_13340</name>
</gene>
<dbReference type="InterPro" id="IPR007372">
    <property type="entry name" value="Lipid/polyisoprenoid-bd_YceI"/>
</dbReference>
<sequence>MLLFFLFFALSIVKAQQSIWKIDPSHSKINFGISYFKIGEIKGNFDKYEGAFISDNENFENTSVNISIETASINTNQKARDKHLKTKDFFDAETHPKITFESTSMSKVLEKEYKLKGNFTMTGITKPIELKAIYKGSFLHPRYKKKVAIFKINGTIFRKDFKVGTNYPPAKLALGNNVVLDAEIHLTKQ</sequence>
<dbReference type="Proteomes" id="UP000194221">
    <property type="component" value="Unassembled WGS sequence"/>
</dbReference>
<protein>
    <recommendedName>
        <fullName evidence="1">Lipid/polyisoprenoid-binding YceI-like domain-containing protein</fullName>
    </recommendedName>
</protein>
<name>A0A1Y2P9I0_9FLAO</name>
<reference evidence="2 3" key="1">
    <citation type="submission" date="2015-03" db="EMBL/GenBank/DDBJ databases">
        <title>Genome sequence of Tenacibaculum sp. S2-2, isolated from intestinal microbiota of sea cucumber, Apostichopus japonicas.</title>
        <authorList>
            <person name="Shao Z."/>
            <person name="Wang L."/>
            <person name="Li X."/>
        </authorList>
    </citation>
    <scope>NUCLEOTIDE SEQUENCE [LARGE SCALE GENOMIC DNA]</scope>
    <source>
        <strain evidence="2 3">S2-2</strain>
    </source>
</reference>
<dbReference type="AlphaFoldDB" id="A0A1Y2P9I0"/>
<dbReference type="EMBL" id="LAPZ01000015">
    <property type="protein sequence ID" value="OSY87103.1"/>
    <property type="molecule type" value="Genomic_DNA"/>
</dbReference>
<dbReference type="SMART" id="SM00867">
    <property type="entry name" value="YceI"/>
    <property type="match status" value="1"/>
</dbReference>
<keyword evidence="3" id="KW-1185">Reference proteome</keyword>
<evidence type="ECO:0000313" key="2">
    <source>
        <dbReference type="EMBL" id="OSY87103.1"/>
    </source>
</evidence>
<dbReference type="PANTHER" id="PTHR34406:SF1">
    <property type="entry name" value="PROTEIN YCEI"/>
    <property type="match status" value="1"/>
</dbReference>